<comment type="caution">
    <text evidence="1">The sequence shown here is derived from an EMBL/GenBank/DDBJ whole genome shotgun (WGS) entry which is preliminary data.</text>
</comment>
<proteinExistence type="predicted"/>
<accession>A0A8H6MBL4</accession>
<dbReference type="EMBL" id="JACGCI010000006">
    <property type="protein sequence ID" value="KAF6763218.1"/>
    <property type="molecule type" value="Genomic_DNA"/>
</dbReference>
<dbReference type="AlphaFoldDB" id="A0A8H6MBL4"/>
<evidence type="ECO:0000313" key="1">
    <source>
        <dbReference type="EMBL" id="KAF6763218.1"/>
    </source>
</evidence>
<organism evidence="1 2">
    <name type="scientific">Ephemerocybe angulata</name>
    <dbReference type="NCBI Taxonomy" id="980116"/>
    <lineage>
        <taxon>Eukaryota</taxon>
        <taxon>Fungi</taxon>
        <taxon>Dikarya</taxon>
        <taxon>Basidiomycota</taxon>
        <taxon>Agaricomycotina</taxon>
        <taxon>Agaricomycetes</taxon>
        <taxon>Agaricomycetidae</taxon>
        <taxon>Agaricales</taxon>
        <taxon>Agaricineae</taxon>
        <taxon>Psathyrellaceae</taxon>
        <taxon>Ephemerocybe</taxon>
    </lineage>
</organism>
<dbReference type="Proteomes" id="UP000521943">
    <property type="component" value="Unassembled WGS sequence"/>
</dbReference>
<sequence length="372" mass="41770">MTLVASDDFSTNQSDVAASVTTSTIEDPGSSSLKPDVAIYHRHVLSFDDGNLALLAEDRYFIIHQGLLCRHSAVLQALIADSKDARILLGRPVLELDEKWSDLGCFLASLYDGVTCLSSSIEDWAVVSAILRLSTKYGVEHVRTEMLRKLTSTWPRNLLAWDMRESNATNAGLYKPRAIYPHPIMMIPLFREIKAYEYLPAAFYDLSRCVASDIVSGWSYPADPSSTWHLGLDEIMTVLKGKEQASRFLSTFIVNELEGREPSPLCIFKSDADPMKRRICPAAFEAVTFEIVRDCNGVVCHRITDPLFAILDAYLMQKRDNPIGRGRITFRCCDFCKEEFAGAVETARNALWQKLPSWFGIKLETWPQVTGP</sequence>
<keyword evidence="2" id="KW-1185">Reference proteome</keyword>
<dbReference type="OrthoDB" id="3235673at2759"/>
<name>A0A8H6MBL4_9AGAR</name>
<reference evidence="1 2" key="1">
    <citation type="submission" date="2020-07" db="EMBL/GenBank/DDBJ databases">
        <title>Comparative genomics of pyrophilous fungi reveals a link between fire events and developmental genes.</title>
        <authorList>
            <consortium name="DOE Joint Genome Institute"/>
            <person name="Steindorff A.S."/>
            <person name="Carver A."/>
            <person name="Calhoun S."/>
            <person name="Stillman K."/>
            <person name="Liu H."/>
            <person name="Lipzen A."/>
            <person name="Pangilinan J."/>
            <person name="Labutti K."/>
            <person name="Bruns T.D."/>
            <person name="Grigoriev I.V."/>
        </authorList>
    </citation>
    <scope>NUCLEOTIDE SEQUENCE [LARGE SCALE GENOMIC DNA]</scope>
    <source>
        <strain evidence="1 2">CBS 144469</strain>
    </source>
</reference>
<gene>
    <name evidence="1" type="ORF">DFP72DRAFT_527279</name>
</gene>
<protein>
    <recommendedName>
        <fullName evidence="3">BTB domain-containing protein</fullName>
    </recommendedName>
</protein>
<evidence type="ECO:0008006" key="3">
    <source>
        <dbReference type="Google" id="ProtNLM"/>
    </source>
</evidence>
<evidence type="ECO:0000313" key="2">
    <source>
        <dbReference type="Proteomes" id="UP000521943"/>
    </source>
</evidence>